<keyword evidence="3" id="KW-0804">Transcription</keyword>
<feature type="domain" description="HTH marR-type" evidence="4">
    <location>
        <begin position="30"/>
        <end position="165"/>
    </location>
</feature>
<keyword evidence="2" id="KW-0238">DNA-binding</keyword>
<evidence type="ECO:0000313" key="8">
    <source>
        <dbReference type="Proteomes" id="UP000215043"/>
    </source>
</evidence>
<dbReference type="SMART" id="SM00347">
    <property type="entry name" value="HTH_MARR"/>
    <property type="match status" value="1"/>
</dbReference>
<dbReference type="PRINTS" id="PR00598">
    <property type="entry name" value="HTHMARR"/>
</dbReference>
<dbReference type="InterPro" id="IPR023187">
    <property type="entry name" value="Tscrpt_reg_MarR-type_CS"/>
</dbReference>
<gene>
    <name evidence="5" type="ORF">CDG81_21360</name>
    <name evidence="6" type="ORF">IL38_03525</name>
</gene>
<dbReference type="OrthoDB" id="3237509at2"/>
<dbReference type="EMBL" id="CP022752">
    <property type="protein sequence ID" value="ASU80392.1"/>
    <property type="molecule type" value="Genomic_DNA"/>
</dbReference>
<dbReference type="PROSITE" id="PS01117">
    <property type="entry name" value="HTH_MARR_1"/>
    <property type="match status" value="1"/>
</dbReference>
<evidence type="ECO:0000256" key="2">
    <source>
        <dbReference type="ARBA" id="ARBA00023125"/>
    </source>
</evidence>
<dbReference type="SUPFAM" id="SSF46785">
    <property type="entry name" value="Winged helix' DNA-binding domain"/>
    <property type="match status" value="1"/>
</dbReference>
<evidence type="ECO:0000256" key="3">
    <source>
        <dbReference type="ARBA" id="ARBA00023163"/>
    </source>
</evidence>
<evidence type="ECO:0000259" key="4">
    <source>
        <dbReference type="PROSITE" id="PS50995"/>
    </source>
</evidence>
<dbReference type="PROSITE" id="PS50995">
    <property type="entry name" value="HTH_MARR_2"/>
    <property type="match status" value="1"/>
</dbReference>
<dbReference type="eggNOG" id="COG1846">
    <property type="taxonomic scope" value="Bacteria"/>
</dbReference>
<dbReference type="PANTHER" id="PTHR42756">
    <property type="entry name" value="TRANSCRIPTIONAL REGULATOR, MARR"/>
    <property type="match status" value="1"/>
</dbReference>
<accession>A0A099D942</accession>
<dbReference type="EMBL" id="JPMV01000010">
    <property type="protein sequence ID" value="KGI82524.1"/>
    <property type="molecule type" value="Genomic_DNA"/>
</dbReference>
<dbReference type="InterPro" id="IPR000835">
    <property type="entry name" value="HTH_MarR-typ"/>
</dbReference>
<keyword evidence="1" id="KW-0805">Transcription regulation</keyword>
<dbReference type="Proteomes" id="UP000029737">
    <property type="component" value="Unassembled WGS sequence"/>
</dbReference>
<dbReference type="InterPro" id="IPR036390">
    <property type="entry name" value="WH_DNA-bd_sf"/>
</dbReference>
<evidence type="ECO:0000313" key="6">
    <source>
        <dbReference type="EMBL" id="KGI82524.1"/>
    </source>
</evidence>
<dbReference type="InterPro" id="IPR036388">
    <property type="entry name" value="WH-like_DNA-bd_sf"/>
</dbReference>
<dbReference type="Proteomes" id="UP000215043">
    <property type="component" value="Chromosome"/>
</dbReference>
<evidence type="ECO:0000313" key="5">
    <source>
        <dbReference type="EMBL" id="ASU80392.1"/>
    </source>
</evidence>
<dbReference type="RefSeq" id="WP_052427774.1">
    <property type="nucleotide sequence ID" value="NZ_CP022752.1"/>
</dbReference>
<dbReference type="GO" id="GO:0003677">
    <property type="term" value="F:DNA binding"/>
    <property type="evidence" value="ECO:0007669"/>
    <property type="project" value="UniProtKB-KW"/>
</dbReference>
<evidence type="ECO:0000256" key="1">
    <source>
        <dbReference type="ARBA" id="ARBA00023015"/>
    </source>
</evidence>
<proteinExistence type="predicted"/>
<reference evidence="6 7" key="1">
    <citation type="journal article" date="2014" name="PLoS ONE">
        <title>Identification and Characterization of a New Erythromycin Biosynthetic Gene Cluster in Actinopolyspora erythraea YIM90600, a Novel Erythronolide-Producing Halophilic Actinomycete Isolated from Salt Field.</title>
        <authorList>
            <person name="Chen D."/>
            <person name="Feng J."/>
            <person name="Huang L."/>
            <person name="Zhang Q."/>
            <person name="Wu J."/>
            <person name="Zhu X."/>
            <person name="Duan Y."/>
            <person name="Xu Z."/>
        </authorList>
    </citation>
    <scope>NUCLEOTIDE SEQUENCE [LARGE SCALE GENOMIC DNA]</scope>
    <source>
        <strain evidence="6 7">YIM90600</strain>
    </source>
</reference>
<protein>
    <submittedName>
        <fullName evidence="5">MarR family transcriptional regulator</fullName>
    </submittedName>
</protein>
<dbReference type="Gene3D" id="1.10.10.10">
    <property type="entry name" value="Winged helix-like DNA-binding domain superfamily/Winged helix DNA-binding domain"/>
    <property type="match status" value="1"/>
</dbReference>
<keyword evidence="7" id="KW-1185">Reference proteome</keyword>
<name>A0A099D942_9ACTN</name>
<sequence length="172" mass="19157">MTVAANMPADGVEATVQRWGAQRPDLDVSPMSVIGWLTTASRQIERRLSAVLTDYGLQSWEFDVLATLRTDGEPYEMCPGTIGGHLRVSNSAMTNRINRLEEAGLVERHFSPHNRRIIIIRLSERGIELTDRAMECYLNEGRSALEALTPQEVDQLCGLLRKLSTETGTESV</sequence>
<dbReference type="Pfam" id="PF01047">
    <property type="entry name" value="MarR"/>
    <property type="match status" value="1"/>
</dbReference>
<reference evidence="5 8" key="2">
    <citation type="submission" date="2017-08" db="EMBL/GenBank/DDBJ databases">
        <title>The complete genome sequence of moderately halophilic actinomycete Actinopolyspora erythraea YIM 90600, the producer of novel erythromycin, novel actinopolysporins A-C and tubercidin.</title>
        <authorList>
            <person name="Yin M."/>
            <person name="Tang S."/>
        </authorList>
    </citation>
    <scope>NUCLEOTIDE SEQUENCE [LARGE SCALE GENOMIC DNA]</scope>
    <source>
        <strain evidence="5 8">YIM 90600</strain>
    </source>
</reference>
<dbReference type="GO" id="GO:0003700">
    <property type="term" value="F:DNA-binding transcription factor activity"/>
    <property type="evidence" value="ECO:0007669"/>
    <property type="project" value="InterPro"/>
</dbReference>
<dbReference type="KEGG" id="aey:CDG81_21360"/>
<dbReference type="HOGENOM" id="CLU_083287_27_5_11"/>
<evidence type="ECO:0000313" key="7">
    <source>
        <dbReference type="Proteomes" id="UP000029737"/>
    </source>
</evidence>
<dbReference type="PANTHER" id="PTHR42756:SF1">
    <property type="entry name" value="TRANSCRIPTIONAL REPRESSOR OF EMRAB OPERON"/>
    <property type="match status" value="1"/>
</dbReference>
<dbReference type="AlphaFoldDB" id="A0A099D942"/>
<organism evidence="5 8">
    <name type="scientific">Actinopolyspora erythraea</name>
    <dbReference type="NCBI Taxonomy" id="414996"/>
    <lineage>
        <taxon>Bacteria</taxon>
        <taxon>Bacillati</taxon>
        <taxon>Actinomycetota</taxon>
        <taxon>Actinomycetes</taxon>
        <taxon>Actinopolysporales</taxon>
        <taxon>Actinopolysporaceae</taxon>
        <taxon>Actinopolyspora</taxon>
    </lineage>
</organism>